<name>A0A2R6PNJ1_9APHY</name>
<gene>
    <name evidence="1" type="ORF">PHLCEN_2v4422</name>
</gene>
<dbReference type="InterPro" id="IPR045469">
    <property type="entry name" value="Nis1"/>
</dbReference>
<dbReference type="EMBL" id="MLYV02000447">
    <property type="protein sequence ID" value="PSR94554.1"/>
    <property type="molecule type" value="Genomic_DNA"/>
</dbReference>
<evidence type="ECO:0000313" key="2">
    <source>
        <dbReference type="Proteomes" id="UP000186601"/>
    </source>
</evidence>
<sequence length="145" mass="15172">MKSSFVLAALVASAFAQGIDIGAPVEYSNITPGSNITVEVDRPDTLTGSTPVALVIAIESCTSYPDGQCASVDVTQRLQHILYTGSYDPVFDTPSDSKPPHQNFSVQIPSNLPQGQAAITASHFSLIGAGPFPNLQVVNVTVNVV</sequence>
<proteinExistence type="predicted"/>
<protein>
    <submittedName>
        <fullName evidence="1">Uncharacterized protein</fullName>
    </submittedName>
</protein>
<accession>A0A2R6PNJ1</accession>
<dbReference type="AlphaFoldDB" id="A0A2R6PNJ1"/>
<organism evidence="1 2">
    <name type="scientific">Hermanssonia centrifuga</name>
    <dbReference type="NCBI Taxonomy" id="98765"/>
    <lineage>
        <taxon>Eukaryota</taxon>
        <taxon>Fungi</taxon>
        <taxon>Dikarya</taxon>
        <taxon>Basidiomycota</taxon>
        <taxon>Agaricomycotina</taxon>
        <taxon>Agaricomycetes</taxon>
        <taxon>Polyporales</taxon>
        <taxon>Meruliaceae</taxon>
        <taxon>Hermanssonia</taxon>
    </lineage>
</organism>
<reference evidence="1 2" key="1">
    <citation type="submission" date="2018-02" db="EMBL/GenBank/DDBJ databases">
        <title>Genome sequence of the basidiomycete white-rot fungus Phlebia centrifuga.</title>
        <authorList>
            <person name="Granchi Z."/>
            <person name="Peng M."/>
            <person name="de Vries R.P."/>
            <person name="Hilden K."/>
            <person name="Makela M.R."/>
            <person name="Grigoriev I."/>
            <person name="Riley R."/>
        </authorList>
    </citation>
    <scope>NUCLEOTIDE SEQUENCE [LARGE SCALE GENOMIC DNA]</scope>
    <source>
        <strain evidence="1 2">FBCC195</strain>
    </source>
</reference>
<evidence type="ECO:0000313" key="1">
    <source>
        <dbReference type="EMBL" id="PSR94554.1"/>
    </source>
</evidence>
<dbReference type="Proteomes" id="UP000186601">
    <property type="component" value="Unassembled WGS sequence"/>
</dbReference>
<dbReference type="OrthoDB" id="2841294at2759"/>
<comment type="caution">
    <text evidence="1">The sequence shown here is derived from an EMBL/GenBank/DDBJ whole genome shotgun (WGS) entry which is preliminary data.</text>
</comment>
<dbReference type="Pfam" id="PF19271">
    <property type="entry name" value="Nis1"/>
    <property type="match status" value="1"/>
</dbReference>
<keyword evidence="2" id="KW-1185">Reference proteome</keyword>